<accession>A0A0D0C035</accession>
<organism evidence="1 2">
    <name type="scientific">Paxillus rubicundulus Ve08.2h10</name>
    <dbReference type="NCBI Taxonomy" id="930991"/>
    <lineage>
        <taxon>Eukaryota</taxon>
        <taxon>Fungi</taxon>
        <taxon>Dikarya</taxon>
        <taxon>Basidiomycota</taxon>
        <taxon>Agaricomycotina</taxon>
        <taxon>Agaricomycetes</taxon>
        <taxon>Agaricomycetidae</taxon>
        <taxon>Boletales</taxon>
        <taxon>Paxilineae</taxon>
        <taxon>Paxillaceae</taxon>
        <taxon>Paxillus</taxon>
    </lineage>
</organism>
<dbReference type="Proteomes" id="UP000054538">
    <property type="component" value="Unassembled WGS sequence"/>
</dbReference>
<protein>
    <submittedName>
        <fullName evidence="1">Uncharacterized protein</fullName>
    </submittedName>
</protein>
<sequence length="71" mass="7665">DNASNNDAMIRELEDMVPSFSSSASHTRCFLHVVNLVAKSLIRQFDVTKDANGVLNGGAGDMVDKDLIGQQ</sequence>
<feature type="non-terminal residue" evidence="1">
    <location>
        <position position="1"/>
    </location>
</feature>
<gene>
    <name evidence="1" type="ORF">PAXRUDRAFT_169130</name>
</gene>
<proteinExistence type="predicted"/>
<reference evidence="1 2" key="1">
    <citation type="submission" date="2014-04" db="EMBL/GenBank/DDBJ databases">
        <authorList>
            <consortium name="DOE Joint Genome Institute"/>
            <person name="Kuo A."/>
            <person name="Kohler A."/>
            <person name="Jargeat P."/>
            <person name="Nagy L.G."/>
            <person name="Floudas D."/>
            <person name="Copeland A."/>
            <person name="Barry K.W."/>
            <person name="Cichocki N."/>
            <person name="Veneault-Fourrey C."/>
            <person name="LaButti K."/>
            <person name="Lindquist E.A."/>
            <person name="Lipzen A."/>
            <person name="Lundell T."/>
            <person name="Morin E."/>
            <person name="Murat C."/>
            <person name="Sun H."/>
            <person name="Tunlid A."/>
            <person name="Henrissat B."/>
            <person name="Grigoriev I.V."/>
            <person name="Hibbett D.S."/>
            <person name="Martin F."/>
            <person name="Nordberg H.P."/>
            <person name="Cantor M.N."/>
            <person name="Hua S.X."/>
        </authorList>
    </citation>
    <scope>NUCLEOTIDE SEQUENCE [LARGE SCALE GENOMIC DNA]</scope>
    <source>
        <strain evidence="1 2">Ve08.2h10</strain>
    </source>
</reference>
<evidence type="ECO:0000313" key="1">
    <source>
        <dbReference type="EMBL" id="KIK76677.1"/>
    </source>
</evidence>
<reference evidence="2" key="2">
    <citation type="submission" date="2015-01" db="EMBL/GenBank/DDBJ databases">
        <title>Evolutionary Origins and Diversification of the Mycorrhizal Mutualists.</title>
        <authorList>
            <consortium name="DOE Joint Genome Institute"/>
            <consortium name="Mycorrhizal Genomics Consortium"/>
            <person name="Kohler A."/>
            <person name="Kuo A."/>
            <person name="Nagy L.G."/>
            <person name="Floudas D."/>
            <person name="Copeland A."/>
            <person name="Barry K.W."/>
            <person name="Cichocki N."/>
            <person name="Veneault-Fourrey C."/>
            <person name="LaButti K."/>
            <person name="Lindquist E.A."/>
            <person name="Lipzen A."/>
            <person name="Lundell T."/>
            <person name="Morin E."/>
            <person name="Murat C."/>
            <person name="Riley R."/>
            <person name="Ohm R."/>
            <person name="Sun H."/>
            <person name="Tunlid A."/>
            <person name="Henrissat B."/>
            <person name="Grigoriev I.V."/>
            <person name="Hibbett D.S."/>
            <person name="Martin F."/>
        </authorList>
    </citation>
    <scope>NUCLEOTIDE SEQUENCE [LARGE SCALE GENOMIC DNA]</scope>
    <source>
        <strain evidence="2">Ve08.2h10</strain>
    </source>
</reference>
<name>A0A0D0C035_9AGAM</name>
<dbReference type="HOGENOM" id="CLU_2747027_0_0_1"/>
<dbReference type="OrthoDB" id="2748837at2759"/>
<dbReference type="EMBL" id="KN827352">
    <property type="protein sequence ID" value="KIK76677.1"/>
    <property type="molecule type" value="Genomic_DNA"/>
</dbReference>
<keyword evidence="2" id="KW-1185">Reference proteome</keyword>
<evidence type="ECO:0000313" key="2">
    <source>
        <dbReference type="Proteomes" id="UP000054538"/>
    </source>
</evidence>
<dbReference type="InParanoid" id="A0A0D0C035"/>
<dbReference type="AlphaFoldDB" id="A0A0D0C035"/>